<dbReference type="AlphaFoldDB" id="A0A8S0UPH3"/>
<evidence type="ECO:0000313" key="1">
    <source>
        <dbReference type="EMBL" id="CAA3019713.1"/>
    </source>
</evidence>
<gene>
    <name evidence="1" type="ORF">OLEA9_A030723</name>
</gene>
<dbReference type="Gene3D" id="1.20.1310.10">
    <property type="entry name" value="Cullin Repeats"/>
    <property type="match status" value="1"/>
</dbReference>
<dbReference type="EMBL" id="CACTIH010009029">
    <property type="protein sequence ID" value="CAA3019713.1"/>
    <property type="molecule type" value="Genomic_DNA"/>
</dbReference>
<dbReference type="InterPro" id="IPR016159">
    <property type="entry name" value="Cullin_repeat-like_dom_sf"/>
</dbReference>
<protein>
    <submittedName>
        <fullName evidence="1">Cullin-1</fullName>
    </submittedName>
</protein>
<evidence type="ECO:0000313" key="2">
    <source>
        <dbReference type="Proteomes" id="UP000594638"/>
    </source>
</evidence>
<dbReference type="Gramene" id="OE9A030723T1">
    <property type="protein sequence ID" value="OE9A030723C1"/>
    <property type="gene ID" value="OE9A030723"/>
</dbReference>
<keyword evidence="2" id="KW-1185">Reference proteome</keyword>
<name>A0A8S0UPH3_OLEEU</name>
<organism evidence="1 2">
    <name type="scientific">Olea europaea subsp. europaea</name>
    <dbReference type="NCBI Taxonomy" id="158383"/>
    <lineage>
        <taxon>Eukaryota</taxon>
        <taxon>Viridiplantae</taxon>
        <taxon>Streptophyta</taxon>
        <taxon>Embryophyta</taxon>
        <taxon>Tracheophyta</taxon>
        <taxon>Spermatophyta</taxon>
        <taxon>Magnoliopsida</taxon>
        <taxon>eudicotyledons</taxon>
        <taxon>Gunneridae</taxon>
        <taxon>Pentapetalae</taxon>
        <taxon>asterids</taxon>
        <taxon>lamiids</taxon>
        <taxon>Lamiales</taxon>
        <taxon>Oleaceae</taxon>
        <taxon>Oleeae</taxon>
        <taxon>Olea</taxon>
    </lineage>
</organism>
<dbReference type="OrthoDB" id="27073at2759"/>
<proteinExistence type="predicted"/>
<sequence length="75" mass="9022">MVGYTRTELQRSNLLNFCWTIYNMCFENPQCEQQLYDKYRESLEEYITSMVLPPLREKHDELILREGACEVVVKL</sequence>
<reference evidence="1 2" key="1">
    <citation type="submission" date="2019-12" db="EMBL/GenBank/DDBJ databases">
        <authorList>
            <person name="Alioto T."/>
            <person name="Alioto T."/>
            <person name="Gomez Garrido J."/>
        </authorList>
    </citation>
    <scope>NUCLEOTIDE SEQUENCE [LARGE SCALE GENOMIC DNA]</scope>
</reference>
<dbReference type="Proteomes" id="UP000594638">
    <property type="component" value="Unassembled WGS sequence"/>
</dbReference>
<dbReference type="SUPFAM" id="SSF74788">
    <property type="entry name" value="Cullin repeat-like"/>
    <property type="match status" value="1"/>
</dbReference>
<comment type="caution">
    <text evidence="1">The sequence shown here is derived from an EMBL/GenBank/DDBJ whole genome shotgun (WGS) entry which is preliminary data.</text>
</comment>
<accession>A0A8S0UPH3</accession>